<evidence type="ECO:0000313" key="4">
    <source>
        <dbReference type="Proteomes" id="UP000295122"/>
    </source>
</evidence>
<dbReference type="AlphaFoldDB" id="A0A4R7BLZ9"/>
<reference evidence="3 4" key="1">
    <citation type="submission" date="2019-03" db="EMBL/GenBank/DDBJ databases">
        <title>Genomic Encyclopedia of Type Strains, Phase IV (KMG-IV): sequencing the most valuable type-strain genomes for metagenomic binning, comparative biology and taxonomic classification.</title>
        <authorList>
            <person name="Goeker M."/>
        </authorList>
    </citation>
    <scope>NUCLEOTIDE SEQUENCE [LARGE SCALE GENOMIC DNA]</scope>
    <source>
        <strain evidence="3 4">DSM 25903</strain>
    </source>
</reference>
<keyword evidence="1" id="KW-1133">Transmembrane helix</keyword>
<keyword evidence="1" id="KW-0812">Transmembrane</keyword>
<feature type="transmembrane region" description="Helical" evidence="1">
    <location>
        <begin position="109"/>
        <end position="127"/>
    </location>
</feature>
<organism evidence="3 4">
    <name type="scientific">Enterovirga rhinocerotis</name>
    <dbReference type="NCBI Taxonomy" id="1339210"/>
    <lineage>
        <taxon>Bacteria</taxon>
        <taxon>Pseudomonadati</taxon>
        <taxon>Pseudomonadota</taxon>
        <taxon>Alphaproteobacteria</taxon>
        <taxon>Hyphomicrobiales</taxon>
        <taxon>Methylobacteriaceae</taxon>
        <taxon>Enterovirga</taxon>
    </lineage>
</organism>
<comment type="caution">
    <text evidence="3">The sequence shown here is derived from an EMBL/GenBank/DDBJ whole genome shotgun (WGS) entry which is preliminary data.</text>
</comment>
<feature type="transmembrane region" description="Helical" evidence="1">
    <location>
        <begin position="36"/>
        <end position="57"/>
    </location>
</feature>
<gene>
    <name evidence="3" type="ORF">EV668_4836</name>
</gene>
<sequence length="247" mass="25963">MGDYSLGDGAAAPGQFQVGPVISKAFAVLGRRFGKFVLLSLLPMAPLLLLILGVVSGEAFGRGLIVFSVLTMIATVVLQTAAQATTLYGAFQEMRGQPFTIGQSLRLGLARVAPVIGVGLLIGLAVGLGFLLFIVPGIIIGCMLYVAIPACVIEKKGVMASLRRSVALTKGHRWQIFGLFLLVVVITMAGGFVLQKAAGHGVFGQVLGFLWQVVSTAFGAVLSAVIYYDLRVAKEGIHLDTLANVFD</sequence>
<feature type="domain" description="DUF7847" evidence="2">
    <location>
        <begin position="79"/>
        <end position="227"/>
    </location>
</feature>
<dbReference type="RefSeq" id="WP_133774973.1">
    <property type="nucleotide sequence ID" value="NZ_SNZR01000018.1"/>
</dbReference>
<dbReference type="OrthoDB" id="7472950at2"/>
<proteinExistence type="predicted"/>
<feature type="transmembrane region" description="Helical" evidence="1">
    <location>
        <begin position="133"/>
        <end position="153"/>
    </location>
</feature>
<keyword evidence="1" id="KW-0472">Membrane</keyword>
<name>A0A4R7BLZ9_9HYPH</name>
<dbReference type="Proteomes" id="UP000295122">
    <property type="component" value="Unassembled WGS sequence"/>
</dbReference>
<protein>
    <recommendedName>
        <fullName evidence="2">DUF7847 domain-containing protein</fullName>
    </recommendedName>
</protein>
<keyword evidence="4" id="KW-1185">Reference proteome</keyword>
<dbReference type="EMBL" id="SNZR01000018">
    <property type="protein sequence ID" value="TDR85285.1"/>
    <property type="molecule type" value="Genomic_DNA"/>
</dbReference>
<dbReference type="Pfam" id="PF25231">
    <property type="entry name" value="DUF7847"/>
    <property type="match status" value="1"/>
</dbReference>
<evidence type="ECO:0000256" key="1">
    <source>
        <dbReference type="SAM" id="Phobius"/>
    </source>
</evidence>
<dbReference type="InterPro" id="IPR057169">
    <property type="entry name" value="DUF7847"/>
</dbReference>
<feature type="transmembrane region" description="Helical" evidence="1">
    <location>
        <begin position="174"/>
        <end position="194"/>
    </location>
</feature>
<evidence type="ECO:0000313" key="3">
    <source>
        <dbReference type="EMBL" id="TDR85285.1"/>
    </source>
</evidence>
<feature type="transmembrane region" description="Helical" evidence="1">
    <location>
        <begin position="206"/>
        <end position="228"/>
    </location>
</feature>
<feature type="transmembrane region" description="Helical" evidence="1">
    <location>
        <begin position="63"/>
        <end position="88"/>
    </location>
</feature>
<evidence type="ECO:0000259" key="2">
    <source>
        <dbReference type="Pfam" id="PF25231"/>
    </source>
</evidence>
<accession>A0A4R7BLZ9</accession>